<name>A0A9X1QQT0_9CORY</name>
<dbReference type="Proteomes" id="UP001139336">
    <property type="component" value="Unassembled WGS sequence"/>
</dbReference>
<accession>A0A9X1QQT0</accession>
<gene>
    <name evidence="1" type="ORF">L1O03_02910</name>
</gene>
<keyword evidence="2" id="KW-1185">Reference proteome</keyword>
<protein>
    <submittedName>
        <fullName evidence="1">Uncharacterized protein</fullName>
    </submittedName>
</protein>
<sequence>MALSEKERKRWQMIDTIIAENKNELKQATTHTVLKEFAEEQGWMNKNDFGKFKVSLRKLGVDYDHLREETFKELDLKRAKELDALDDSAPCVYLMTGAVDDESSGTGSFAIIGEDGEAYWYGAFFGDDLTYNPGDLVSAEQSVAEKAVWFAAKCLREKGIECGRVEITTTCPDLDETTLKSRGVRLGVKVDVHVNDEDLRAVDMAEAPGFKKWQENDLASLVMVDEEE</sequence>
<evidence type="ECO:0000313" key="2">
    <source>
        <dbReference type="Proteomes" id="UP001139336"/>
    </source>
</evidence>
<dbReference type="AlphaFoldDB" id="A0A9X1QQT0"/>
<proteinExistence type="predicted"/>
<comment type="caution">
    <text evidence="1">The sequence shown here is derived from an EMBL/GenBank/DDBJ whole genome shotgun (WGS) entry which is preliminary data.</text>
</comment>
<evidence type="ECO:0000313" key="1">
    <source>
        <dbReference type="EMBL" id="MCF4006128.1"/>
    </source>
</evidence>
<reference evidence="1" key="1">
    <citation type="submission" date="2022-01" db="EMBL/GenBank/DDBJ databases">
        <title>Corynebacterium sp. nov isolated from isolated from the feces of the greater white-fronted geese (Anser albifrons) at Poyang Lake, PR China.</title>
        <authorList>
            <person name="Liu Q."/>
        </authorList>
    </citation>
    <scope>NUCLEOTIDE SEQUENCE</scope>
    <source>
        <strain evidence="1">JCM 32435</strain>
    </source>
</reference>
<dbReference type="EMBL" id="JAKGSI010000001">
    <property type="protein sequence ID" value="MCF4006128.1"/>
    <property type="molecule type" value="Genomic_DNA"/>
</dbReference>
<dbReference type="RefSeq" id="WP_236117903.1">
    <property type="nucleotide sequence ID" value="NZ_JAKGSI010000001.1"/>
</dbReference>
<organism evidence="1 2">
    <name type="scientific">Corynebacterium uropygiale</name>
    <dbReference type="NCBI Taxonomy" id="1775911"/>
    <lineage>
        <taxon>Bacteria</taxon>
        <taxon>Bacillati</taxon>
        <taxon>Actinomycetota</taxon>
        <taxon>Actinomycetes</taxon>
        <taxon>Mycobacteriales</taxon>
        <taxon>Corynebacteriaceae</taxon>
        <taxon>Corynebacterium</taxon>
    </lineage>
</organism>